<organism evidence="1 2">
    <name type="scientific">Microscilla marina ATCC 23134</name>
    <dbReference type="NCBI Taxonomy" id="313606"/>
    <lineage>
        <taxon>Bacteria</taxon>
        <taxon>Pseudomonadati</taxon>
        <taxon>Bacteroidota</taxon>
        <taxon>Cytophagia</taxon>
        <taxon>Cytophagales</taxon>
        <taxon>Microscillaceae</taxon>
        <taxon>Microscilla</taxon>
    </lineage>
</organism>
<proteinExistence type="predicted"/>
<dbReference type="EMBL" id="AAWS01000011">
    <property type="protein sequence ID" value="EAY29429.1"/>
    <property type="molecule type" value="Genomic_DNA"/>
</dbReference>
<evidence type="ECO:0000313" key="2">
    <source>
        <dbReference type="Proteomes" id="UP000004095"/>
    </source>
</evidence>
<name>A1ZJX6_MICM2</name>
<evidence type="ECO:0000313" key="1">
    <source>
        <dbReference type="EMBL" id="EAY29429.1"/>
    </source>
</evidence>
<reference evidence="1 2" key="1">
    <citation type="submission" date="2007-01" db="EMBL/GenBank/DDBJ databases">
        <authorList>
            <person name="Haygood M."/>
            <person name="Podell S."/>
            <person name="Anderson C."/>
            <person name="Hopkinson B."/>
            <person name="Roe K."/>
            <person name="Barbeau K."/>
            <person name="Gaasterland T."/>
            <person name="Ferriera S."/>
            <person name="Johnson J."/>
            <person name="Kravitz S."/>
            <person name="Beeson K."/>
            <person name="Sutton G."/>
            <person name="Rogers Y.-H."/>
            <person name="Friedman R."/>
            <person name="Frazier M."/>
            <person name="Venter J.C."/>
        </authorList>
    </citation>
    <scope>NUCLEOTIDE SEQUENCE [LARGE SCALE GENOMIC DNA]</scope>
    <source>
        <strain evidence="1 2">ATCC 23134</strain>
    </source>
</reference>
<dbReference type="OrthoDB" id="2290206at2"/>
<dbReference type="Proteomes" id="UP000004095">
    <property type="component" value="Unassembled WGS sequence"/>
</dbReference>
<comment type="caution">
    <text evidence="1">The sequence shown here is derived from an EMBL/GenBank/DDBJ whole genome shotgun (WGS) entry which is preliminary data.</text>
</comment>
<dbReference type="AlphaFoldDB" id="A1ZJX6"/>
<dbReference type="RefSeq" id="WP_002696477.1">
    <property type="nucleotide sequence ID" value="NZ_AAWS01000011.1"/>
</dbReference>
<gene>
    <name evidence="1" type="ORF">M23134_01489</name>
</gene>
<protein>
    <submittedName>
        <fullName evidence="1">Uncharacterized protein</fullName>
    </submittedName>
</protein>
<keyword evidence="2" id="KW-1185">Reference proteome</keyword>
<accession>A1ZJX6</accession>
<sequence>MIQAKKNQAALVYCRGKPDQLYGTEWQENKCLDWCHQRQIPVAKVIKDIGIA</sequence>